<dbReference type="AlphaFoldDB" id="A0A163EG34"/>
<accession>A0A163EG34</accession>
<dbReference type="GeneID" id="28995733"/>
<keyword evidence="3" id="KW-1185">Reference proteome</keyword>
<feature type="chain" id="PRO_5007842481" evidence="1">
    <location>
        <begin position="21"/>
        <end position="131"/>
    </location>
</feature>
<name>A0A163EG34_PHYB8</name>
<evidence type="ECO:0000313" key="2">
    <source>
        <dbReference type="EMBL" id="OAD78440.1"/>
    </source>
</evidence>
<evidence type="ECO:0000256" key="1">
    <source>
        <dbReference type="SAM" id="SignalP"/>
    </source>
</evidence>
<dbReference type="Proteomes" id="UP000077315">
    <property type="component" value="Unassembled WGS sequence"/>
</dbReference>
<feature type="signal peptide" evidence="1">
    <location>
        <begin position="1"/>
        <end position="20"/>
    </location>
</feature>
<gene>
    <name evidence="2" type="ORF">PHYBLDRAFT_163551</name>
</gene>
<protein>
    <submittedName>
        <fullName evidence="2">Uncharacterized protein</fullName>
    </submittedName>
</protein>
<reference evidence="3" key="1">
    <citation type="submission" date="2015-06" db="EMBL/GenBank/DDBJ databases">
        <title>Expansion of signal transduction pathways in fungi by whole-genome duplication.</title>
        <authorList>
            <consortium name="DOE Joint Genome Institute"/>
            <person name="Corrochano L.M."/>
            <person name="Kuo A."/>
            <person name="Marcet-Houben M."/>
            <person name="Polaino S."/>
            <person name="Salamov A."/>
            <person name="Villalobos J.M."/>
            <person name="Alvarez M.I."/>
            <person name="Avalos J."/>
            <person name="Benito E.P."/>
            <person name="Benoit I."/>
            <person name="Burger G."/>
            <person name="Camino L.P."/>
            <person name="Canovas D."/>
            <person name="Cerda-Olmedo E."/>
            <person name="Cheng J.-F."/>
            <person name="Dominguez A."/>
            <person name="Elias M."/>
            <person name="Eslava A.P."/>
            <person name="Glaser F."/>
            <person name="Grimwood J."/>
            <person name="Gutierrez G."/>
            <person name="Heitman J."/>
            <person name="Henrissat B."/>
            <person name="Iturriaga E.A."/>
            <person name="Lang B.F."/>
            <person name="Lavin J.L."/>
            <person name="Lee S."/>
            <person name="Li W."/>
            <person name="Lindquist E."/>
            <person name="Lopez-Garcia S."/>
            <person name="Luque E.M."/>
            <person name="Marcos A.T."/>
            <person name="Martin J."/>
            <person name="McCluskey K."/>
            <person name="Medina H.R."/>
            <person name="Miralles-Duran A."/>
            <person name="Miyazaki A."/>
            <person name="Munoz-Torres E."/>
            <person name="Oguiza J.A."/>
            <person name="Ohm R."/>
            <person name="Olmedo M."/>
            <person name="Orejas M."/>
            <person name="Ortiz-Castellanos L."/>
            <person name="Pisabarro A.G."/>
            <person name="Rodriguez-Romero J."/>
            <person name="Ruiz-Herrera J."/>
            <person name="Ruiz-Vazquez R."/>
            <person name="Sanz C."/>
            <person name="Schackwitz W."/>
            <person name="Schmutz J."/>
            <person name="Shahriari M."/>
            <person name="Shelest E."/>
            <person name="Silva-Franco F."/>
            <person name="Soanes D."/>
            <person name="Syed K."/>
            <person name="Tagua V.G."/>
            <person name="Talbot N.J."/>
            <person name="Thon M."/>
            <person name="De vries R.P."/>
            <person name="Wiebenga A."/>
            <person name="Yadav J.S."/>
            <person name="Braun E.L."/>
            <person name="Baker S."/>
            <person name="Garre V."/>
            <person name="Horwitz B."/>
            <person name="Torres-Martinez S."/>
            <person name="Idnurm A."/>
            <person name="Herrera-Estrella A."/>
            <person name="Gabaldon T."/>
            <person name="Grigoriev I.V."/>
        </authorList>
    </citation>
    <scope>NUCLEOTIDE SEQUENCE [LARGE SCALE GENOMIC DNA]</scope>
    <source>
        <strain evidence="3">NRRL 1555(-)</strain>
    </source>
</reference>
<dbReference type="EMBL" id="KV440973">
    <property type="protein sequence ID" value="OAD78440.1"/>
    <property type="molecule type" value="Genomic_DNA"/>
</dbReference>
<dbReference type="VEuPathDB" id="FungiDB:PHYBLDRAFT_163551"/>
<proteinExistence type="predicted"/>
<keyword evidence="1" id="KW-0732">Signal</keyword>
<organism evidence="2 3">
    <name type="scientific">Phycomyces blakesleeanus (strain ATCC 8743b / DSM 1359 / FGSC 10004 / NBRC 33097 / NRRL 1555)</name>
    <dbReference type="NCBI Taxonomy" id="763407"/>
    <lineage>
        <taxon>Eukaryota</taxon>
        <taxon>Fungi</taxon>
        <taxon>Fungi incertae sedis</taxon>
        <taxon>Mucoromycota</taxon>
        <taxon>Mucoromycotina</taxon>
        <taxon>Mucoromycetes</taxon>
        <taxon>Mucorales</taxon>
        <taxon>Phycomycetaceae</taxon>
        <taxon>Phycomyces</taxon>
    </lineage>
</organism>
<evidence type="ECO:0000313" key="3">
    <source>
        <dbReference type="Proteomes" id="UP000077315"/>
    </source>
</evidence>
<dbReference type="InParanoid" id="A0A163EG34"/>
<dbReference type="RefSeq" id="XP_018296480.1">
    <property type="nucleotide sequence ID" value="XM_018434827.1"/>
</dbReference>
<sequence>MTWVVIFWLLLLIIPEKVVTCFLGSFCLKFELAENKAFWDYVLQNKWGMYYAPQLPLVSLHKREPITNFLCNTSTPRRYNNFIGKFLHGQKILVTDQLGITPNVDHLLCSSKIEIVHWINNSTPNWIKVCQ</sequence>